<feature type="domain" description="Type I restriction modification DNA specificity" evidence="4">
    <location>
        <begin position="95"/>
        <end position="253"/>
    </location>
</feature>
<dbReference type="Gene3D" id="1.10.287.1120">
    <property type="entry name" value="Bipartite methylase S protein"/>
    <property type="match status" value="1"/>
</dbReference>
<reference evidence="5 6" key="1">
    <citation type="submission" date="2023-09" db="EMBL/GenBank/DDBJ databases">
        <authorList>
            <person name="Rey-Velasco X."/>
        </authorList>
    </citation>
    <scope>NUCLEOTIDE SEQUENCE [LARGE SCALE GENOMIC DNA]</scope>
    <source>
        <strain evidence="5 6">F388</strain>
    </source>
</reference>
<evidence type="ECO:0000313" key="5">
    <source>
        <dbReference type="EMBL" id="MDT0606095.1"/>
    </source>
</evidence>
<accession>A0ABU3A8H0</accession>
<evidence type="ECO:0000256" key="2">
    <source>
        <dbReference type="ARBA" id="ARBA00022747"/>
    </source>
</evidence>
<gene>
    <name evidence="5" type="ORF">RM706_03595</name>
</gene>
<organism evidence="5 6">
    <name type="scientific">Croceitalea rosinachiae</name>
    <dbReference type="NCBI Taxonomy" id="3075596"/>
    <lineage>
        <taxon>Bacteria</taxon>
        <taxon>Pseudomonadati</taxon>
        <taxon>Bacteroidota</taxon>
        <taxon>Flavobacteriia</taxon>
        <taxon>Flavobacteriales</taxon>
        <taxon>Flavobacteriaceae</taxon>
        <taxon>Croceitalea</taxon>
    </lineage>
</organism>
<feature type="domain" description="Type I restriction modification DNA specificity" evidence="4">
    <location>
        <begin position="363"/>
        <end position="526"/>
    </location>
</feature>
<dbReference type="Pfam" id="PF01420">
    <property type="entry name" value="Methylase_S"/>
    <property type="match status" value="2"/>
</dbReference>
<keyword evidence="5" id="KW-0255">Endonuclease</keyword>
<name>A0ABU3A8H0_9FLAO</name>
<dbReference type="EMBL" id="JAVRHR010000001">
    <property type="protein sequence ID" value="MDT0606095.1"/>
    <property type="molecule type" value="Genomic_DNA"/>
</dbReference>
<dbReference type="CDD" id="cd17496">
    <property type="entry name" value="RMtype1_S_BliBORF2384P-TRD1-CR1_like"/>
    <property type="match status" value="1"/>
</dbReference>
<dbReference type="InterPro" id="IPR000055">
    <property type="entry name" value="Restrct_endonuc_typeI_TRD"/>
</dbReference>
<dbReference type="GO" id="GO:0004519">
    <property type="term" value="F:endonuclease activity"/>
    <property type="evidence" value="ECO:0007669"/>
    <property type="project" value="UniProtKB-KW"/>
</dbReference>
<keyword evidence="5" id="KW-0540">Nuclease</keyword>
<dbReference type="PANTHER" id="PTHR43140:SF1">
    <property type="entry name" value="TYPE I RESTRICTION ENZYME ECOKI SPECIFICITY SUBUNIT"/>
    <property type="match status" value="1"/>
</dbReference>
<dbReference type="RefSeq" id="WP_311350451.1">
    <property type="nucleotide sequence ID" value="NZ_JAVRHR010000001.1"/>
</dbReference>
<sequence>MTKTLLNSFDTWTDAQGVKSKGRLKSIENISHEGLARLRELILELALNGKLTSQSNEDEPAIELLKRIKIERGKEGLKSIVSKNISDSEKQISLPKGWQFIRLHQIIRISSGDGLTSSKMNENGSIPVFGGNGITGYHNISNVKKPTLVIGRVGYYCGSIHITPEEAWVTDNAFRTYFSEKNIDINFLVWLLKGTDLKVNQSATAQPVISGKKIYPIVISLPPLEEQKRIVAKVDELMVLCDELEKERTTNLKTHQLLVKTLLKALTQASNAEELQAAWERMSNHFDVLFCTEDSIDQLKQIILQLSIMGKLVKQNPNGKPANDLLKKIAAEKAKLIEEGKIRKEKKLPPIKEKKLPYQLPPNWVWARLDDIVHIEMGQSPPSSSYNTKGIGEILINGPVEFSDGNFGLTKKIKYTSEPTKMCKKGDLILCIRASIGRTNIASSSACVGRGVAAIRPFIHFKYNHYFLLANSQSIYDLGTGTTFKSVSKDPLREILFPLPPLEEQERIAVKIDELIGLCDALSNHLTVSQKLQNLLSKTLVEKAVQ</sequence>
<dbReference type="InterPro" id="IPR051212">
    <property type="entry name" value="Type-I_RE_S_subunit"/>
</dbReference>
<keyword evidence="6" id="KW-1185">Reference proteome</keyword>
<dbReference type="Gene3D" id="3.90.220.20">
    <property type="entry name" value="DNA methylase specificity domains"/>
    <property type="match status" value="2"/>
</dbReference>
<dbReference type="EC" id="3.1.21.-" evidence="5"/>
<evidence type="ECO:0000259" key="4">
    <source>
        <dbReference type="Pfam" id="PF01420"/>
    </source>
</evidence>
<dbReference type="InterPro" id="IPR044946">
    <property type="entry name" value="Restrct_endonuc_typeI_TRD_sf"/>
</dbReference>
<comment type="similarity">
    <text evidence="1">Belongs to the type-I restriction system S methylase family.</text>
</comment>
<proteinExistence type="inferred from homology"/>
<evidence type="ECO:0000256" key="3">
    <source>
        <dbReference type="ARBA" id="ARBA00023125"/>
    </source>
</evidence>
<protein>
    <submittedName>
        <fullName evidence="5">Restriction endonuclease subunit S</fullName>
        <ecNumber evidence="5">3.1.21.-</ecNumber>
    </submittedName>
</protein>
<keyword evidence="3" id="KW-0238">DNA-binding</keyword>
<dbReference type="CDD" id="cd17266">
    <property type="entry name" value="RMtype1_S_Sau1132ORF3780P-TRD2-CR2_like"/>
    <property type="match status" value="1"/>
</dbReference>
<keyword evidence="2" id="KW-0680">Restriction system</keyword>
<evidence type="ECO:0000256" key="1">
    <source>
        <dbReference type="ARBA" id="ARBA00010923"/>
    </source>
</evidence>
<dbReference type="PANTHER" id="PTHR43140">
    <property type="entry name" value="TYPE-1 RESTRICTION ENZYME ECOKI SPECIFICITY PROTEIN"/>
    <property type="match status" value="1"/>
</dbReference>
<evidence type="ECO:0000313" key="6">
    <source>
        <dbReference type="Proteomes" id="UP001255246"/>
    </source>
</evidence>
<dbReference type="Proteomes" id="UP001255246">
    <property type="component" value="Unassembled WGS sequence"/>
</dbReference>
<dbReference type="GO" id="GO:0016787">
    <property type="term" value="F:hydrolase activity"/>
    <property type="evidence" value="ECO:0007669"/>
    <property type="project" value="UniProtKB-KW"/>
</dbReference>
<comment type="caution">
    <text evidence="5">The sequence shown here is derived from an EMBL/GenBank/DDBJ whole genome shotgun (WGS) entry which is preliminary data.</text>
</comment>
<keyword evidence="5" id="KW-0378">Hydrolase</keyword>
<dbReference type="SUPFAM" id="SSF116734">
    <property type="entry name" value="DNA methylase specificity domain"/>
    <property type="match status" value="2"/>
</dbReference>